<dbReference type="InterPro" id="IPR001584">
    <property type="entry name" value="Integrase_cat-core"/>
</dbReference>
<dbReference type="InterPro" id="IPR002514">
    <property type="entry name" value="Transposase_8"/>
</dbReference>
<dbReference type="Pfam" id="PF01527">
    <property type="entry name" value="HTH_Tnp_1"/>
    <property type="match status" value="1"/>
</dbReference>
<dbReference type="InterPro" id="IPR048020">
    <property type="entry name" value="Transpos_IS3"/>
</dbReference>
<reference evidence="4" key="1">
    <citation type="submission" date="2018-09" db="EMBL/GenBank/DDBJ databases">
        <authorList>
            <person name="Livingstone P.G."/>
            <person name="Whitworth D.E."/>
        </authorList>
    </citation>
    <scope>NUCLEOTIDE SEQUENCE [LARGE SCALE GENOMIC DNA]</scope>
    <source>
        <strain evidence="4">CA040B</strain>
    </source>
</reference>
<dbReference type="GO" id="GO:0015074">
    <property type="term" value="P:DNA integration"/>
    <property type="evidence" value="ECO:0007669"/>
    <property type="project" value="InterPro"/>
</dbReference>
<feature type="region of interest" description="Disordered" evidence="1">
    <location>
        <begin position="1"/>
        <end position="23"/>
    </location>
</feature>
<dbReference type="SUPFAM" id="SSF46689">
    <property type="entry name" value="Homeodomain-like"/>
    <property type="match status" value="1"/>
</dbReference>
<dbReference type="SUPFAM" id="SSF53098">
    <property type="entry name" value="Ribonuclease H-like"/>
    <property type="match status" value="1"/>
</dbReference>
<feature type="domain" description="Integrase catalytic" evidence="2">
    <location>
        <begin position="232"/>
        <end position="403"/>
    </location>
</feature>
<dbReference type="InterPro" id="IPR036388">
    <property type="entry name" value="WH-like_DNA-bd_sf"/>
</dbReference>
<dbReference type="RefSeq" id="WP_120623497.1">
    <property type="nucleotide sequence ID" value="NZ_RAWG01000005.1"/>
</dbReference>
<dbReference type="EMBL" id="RAWG01000005">
    <property type="protein sequence ID" value="RKH47921.1"/>
    <property type="molecule type" value="Genomic_DNA"/>
</dbReference>
<sequence length="420" mass="46455">MERTTKEGAPAGTGQSKGRRRYSAEEKLRLVAECETPGSSVSLVARKYGISPSLLFRWRQLKAAGGESGLKAGEDVVPASEVQALKAQVRELQRLLGKKTQETEILRDAVEVAREKKLPVARGVVLLARHPVSAVARTLGVARSTLHRPLSPGEPRRPDAEGDAEVLAGLKAVAQERATYGYRRACALLNRERRKESQPAVNHKRAYRLMRDAGLLLQRHTGKPTRTHEGKITTMKSDLRWCSDGFEIRCWNGERVQVAFSLDCCDREVIACQASAEYPTALTIQDLMVETVEARFGPGTAKVPHPVEWLSDNGPVYTAHDTREFGRSLGLLVCTTPAYSPESNGMAEAFVRTFKRDYVYVNELHSAAHVLARLPVWFADYNSVHPHKGLKMMSPQEFRRKAAGAASCALEEEWAVPSCS</sequence>
<dbReference type="Pfam" id="PF00665">
    <property type="entry name" value="rve"/>
    <property type="match status" value="1"/>
</dbReference>
<proteinExistence type="predicted"/>
<dbReference type="InterPro" id="IPR009057">
    <property type="entry name" value="Homeodomain-like_sf"/>
</dbReference>
<dbReference type="Gene3D" id="3.30.420.10">
    <property type="entry name" value="Ribonuclease H-like superfamily/Ribonuclease H"/>
    <property type="match status" value="1"/>
</dbReference>
<protein>
    <submittedName>
        <fullName evidence="3">IS3 family transposase</fullName>
    </submittedName>
</protein>
<dbReference type="Gene3D" id="1.10.10.10">
    <property type="entry name" value="Winged helix-like DNA-binding domain superfamily/Winged helix DNA-binding domain"/>
    <property type="match status" value="1"/>
</dbReference>
<dbReference type="PANTHER" id="PTHR47515">
    <property type="entry name" value="LOW CALCIUM RESPONSE LOCUS PROTEIN T"/>
    <property type="match status" value="1"/>
</dbReference>
<keyword evidence="4" id="KW-1185">Reference proteome</keyword>
<organism evidence="3 4">
    <name type="scientific">Corallococcus sicarius</name>
    <dbReference type="NCBI Taxonomy" id="2316726"/>
    <lineage>
        <taxon>Bacteria</taxon>
        <taxon>Pseudomonadati</taxon>
        <taxon>Myxococcota</taxon>
        <taxon>Myxococcia</taxon>
        <taxon>Myxococcales</taxon>
        <taxon>Cystobacterineae</taxon>
        <taxon>Myxococcaceae</taxon>
        <taxon>Corallococcus</taxon>
    </lineage>
</organism>
<dbReference type="PANTHER" id="PTHR47515:SF1">
    <property type="entry name" value="BLR2054 PROTEIN"/>
    <property type="match status" value="1"/>
</dbReference>
<dbReference type="NCBIfam" id="NF033516">
    <property type="entry name" value="transpos_IS3"/>
    <property type="match status" value="1"/>
</dbReference>
<dbReference type="OrthoDB" id="9813285at2"/>
<dbReference type="GO" id="GO:0003677">
    <property type="term" value="F:DNA binding"/>
    <property type="evidence" value="ECO:0007669"/>
    <property type="project" value="InterPro"/>
</dbReference>
<dbReference type="Proteomes" id="UP000273405">
    <property type="component" value="Unassembled WGS sequence"/>
</dbReference>
<evidence type="ECO:0000259" key="2">
    <source>
        <dbReference type="PROSITE" id="PS50994"/>
    </source>
</evidence>
<evidence type="ECO:0000313" key="4">
    <source>
        <dbReference type="Proteomes" id="UP000273405"/>
    </source>
</evidence>
<dbReference type="InterPro" id="IPR036397">
    <property type="entry name" value="RNaseH_sf"/>
</dbReference>
<dbReference type="InterPro" id="IPR025948">
    <property type="entry name" value="HTH-like_dom"/>
</dbReference>
<dbReference type="PROSITE" id="PS50994">
    <property type="entry name" value="INTEGRASE"/>
    <property type="match status" value="1"/>
</dbReference>
<name>A0A3A8P074_9BACT</name>
<dbReference type="InterPro" id="IPR012337">
    <property type="entry name" value="RNaseH-like_sf"/>
</dbReference>
<dbReference type="GO" id="GO:0004803">
    <property type="term" value="F:transposase activity"/>
    <property type="evidence" value="ECO:0007669"/>
    <property type="project" value="InterPro"/>
</dbReference>
<evidence type="ECO:0000256" key="1">
    <source>
        <dbReference type="SAM" id="MobiDB-lite"/>
    </source>
</evidence>
<dbReference type="AlphaFoldDB" id="A0A3A8P074"/>
<dbReference type="GO" id="GO:0006313">
    <property type="term" value="P:DNA transposition"/>
    <property type="evidence" value="ECO:0007669"/>
    <property type="project" value="InterPro"/>
</dbReference>
<evidence type="ECO:0000313" key="3">
    <source>
        <dbReference type="EMBL" id="RKH47921.1"/>
    </source>
</evidence>
<comment type="caution">
    <text evidence="3">The sequence shown here is derived from an EMBL/GenBank/DDBJ whole genome shotgun (WGS) entry which is preliminary data.</text>
</comment>
<dbReference type="Pfam" id="PF13276">
    <property type="entry name" value="HTH_21"/>
    <property type="match status" value="1"/>
</dbReference>
<accession>A0A3A8P074</accession>
<gene>
    <name evidence="3" type="ORF">D7X12_01600</name>
</gene>